<organism evidence="2 3">
    <name type="scientific">Vanilla planifolia</name>
    <name type="common">Vanilla</name>
    <dbReference type="NCBI Taxonomy" id="51239"/>
    <lineage>
        <taxon>Eukaryota</taxon>
        <taxon>Viridiplantae</taxon>
        <taxon>Streptophyta</taxon>
        <taxon>Embryophyta</taxon>
        <taxon>Tracheophyta</taxon>
        <taxon>Spermatophyta</taxon>
        <taxon>Magnoliopsida</taxon>
        <taxon>Liliopsida</taxon>
        <taxon>Asparagales</taxon>
        <taxon>Orchidaceae</taxon>
        <taxon>Vanilloideae</taxon>
        <taxon>Vanilleae</taxon>
        <taxon>Vanilla</taxon>
    </lineage>
</organism>
<evidence type="ECO:0000313" key="4">
    <source>
        <dbReference type="Proteomes" id="UP000639772"/>
    </source>
</evidence>
<sequence length="70" mass="7825">MPTTTCNCKQMVGGGRGETLFRIRVEAVGDPTRNTLQGQWNSDAIVVEGLELVFQQMEENQDKTILDEPK</sequence>
<evidence type="ECO:0000313" key="1">
    <source>
        <dbReference type="EMBL" id="KAG0446163.1"/>
    </source>
</evidence>
<reference evidence="3 4" key="1">
    <citation type="journal article" date="2020" name="Nat. Food">
        <title>A phased Vanilla planifolia genome enables genetic improvement of flavour and production.</title>
        <authorList>
            <person name="Hasing T."/>
            <person name="Tang H."/>
            <person name="Brym M."/>
            <person name="Khazi F."/>
            <person name="Huang T."/>
            <person name="Chambers A.H."/>
        </authorList>
    </citation>
    <scope>NUCLEOTIDE SEQUENCE [LARGE SCALE GENOMIC DNA]</scope>
    <source>
        <tissue evidence="2">Leaf</tissue>
    </source>
</reference>
<comment type="caution">
    <text evidence="2">The sequence shown here is derived from an EMBL/GenBank/DDBJ whole genome shotgun (WGS) entry which is preliminary data.</text>
</comment>
<gene>
    <name evidence="2" type="ORF">HPP92_028961</name>
    <name evidence="1" type="ORF">HPP92_028972</name>
</gene>
<name>A0A835P8Y6_VANPL</name>
<keyword evidence="3" id="KW-1185">Reference proteome</keyword>
<dbReference type="Proteomes" id="UP000639772">
    <property type="component" value="Unassembled WGS sequence"/>
</dbReference>
<evidence type="ECO:0000313" key="3">
    <source>
        <dbReference type="Proteomes" id="UP000636800"/>
    </source>
</evidence>
<dbReference type="EMBL" id="JADCNM010000606">
    <property type="protein sequence ID" value="KAG0446163.1"/>
    <property type="molecule type" value="Genomic_DNA"/>
</dbReference>
<accession>A0A835P8Y6</accession>
<proteinExistence type="predicted"/>
<protein>
    <submittedName>
        <fullName evidence="2">Uncharacterized protein</fullName>
    </submittedName>
</protein>
<dbReference type="Proteomes" id="UP000636800">
    <property type="component" value="Unassembled WGS sequence"/>
</dbReference>
<dbReference type="EMBL" id="JADCNL010000605">
    <property type="protein sequence ID" value="KAG0446172.1"/>
    <property type="molecule type" value="Genomic_DNA"/>
</dbReference>
<dbReference type="AlphaFoldDB" id="A0A835P8Y6"/>
<evidence type="ECO:0000313" key="2">
    <source>
        <dbReference type="EMBL" id="KAG0446172.1"/>
    </source>
</evidence>